<dbReference type="OrthoDB" id="6257051at2759"/>
<dbReference type="AlphaFoldDB" id="A0A0R3STA2"/>
<evidence type="ECO:0000313" key="4">
    <source>
        <dbReference type="Proteomes" id="UP000274504"/>
    </source>
</evidence>
<dbReference type="Proteomes" id="UP000321570">
    <property type="component" value="Unassembled WGS sequence"/>
</dbReference>
<evidence type="ECO:0000313" key="2">
    <source>
        <dbReference type="EMBL" id="VDL60926.1"/>
    </source>
</evidence>
<evidence type="ECO:0000313" key="6">
    <source>
        <dbReference type="WBParaSite" id="HDID_0000861001-mRNA-1"/>
    </source>
</evidence>
<dbReference type="Proteomes" id="UP000274504">
    <property type="component" value="Unassembled WGS sequence"/>
</dbReference>
<accession>A0A0R3STA2</accession>
<keyword evidence="1" id="KW-0812">Transmembrane</keyword>
<proteinExistence type="predicted"/>
<dbReference type="EMBL" id="UYSG01011109">
    <property type="protein sequence ID" value="VDL60926.1"/>
    <property type="molecule type" value="Genomic_DNA"/>
</dbReference>
<protein>
    <submittedName>
        <fullName evidence="6">Expressed conserved protein</fullName>
    </submittedName>
</protein>
<sequence length="138" mass="14811">MIDLSALTIPLSCLSIGLCVTSLVMPYWNCGGFFTTCVFTLVHLIIMGLILGGLVIFGIVFLLDLCKACRNSWIPGPVCNTCKILLAAIGSGALLGGNLLYAVMYIQSWSYIMSFAGSIIAIHVVLMSLFTSRCLQGH</sequence>
<feature type="transmembrane region" description="Helical" evidence="1">
    <location>
        <begin position="109"/>
        <end position="130"/>
    </location>
</feature>
<keyword evidence="1" id="KW-1133">Transmembrane helix</keyword>
<keyword evidence="5" id="KW-1185">Reference proteome</keyword>
<dbReference type="EMBL" id="CABIJS010000705">
    <property type="protein sequence ID" value="VUZ56531.1"/>
    <property type="molecule type" value="Genomic_DNA"/>
</dbReference>
<feature type="transmembrane region" description="Helical" evidence="1">
    <location>
        <begin position="40"/>
        <end position="63"/>
    </location>
</feature>
<reference evidence="6" key="1">
    <citation type="submission" date="2017-02" db="UniProtKB">
        <authorList>
            <consortium name="WormBaseParasite"/>
        </authorList>
    </citation>
    <scope>IDENTIFICATION</scope>
</reference>
<reference evidence="2 4" key="2">
    <citation type="submission" date="2018-11" db="EMBL/GenBank/DDBJ databases">
        <authorList>
            <consortium name="Pathogen Informatics"/>
        </authorList>
    </citation>
    <scope>NUCLEOTIDE SEQUENCE [LARGE SCALE GENOMIC DNA]</scope>
</reference>
<keyword evidence="1" id="KW-0472">Membrane</keyword>
<evidence type="ECO:0000256" key="1">
    <source>
        <dbReference type="SAM" id="Phobius"/>
    </source>
</evidence>
<dbReference type="WBParaSite" id="HDID_0000861001-mRNA-1">
    <property type="protein sequence ID" value="HDID_0000861001-mRNA-1"/>
    <property type="gene ID" value="HDID_0000861001"/>
</dbReference>
<reference evidence="3 5" key="3">
    <citation type="submission" date="2019-07" db="EMBL/GenBank/DDBJ databases">
        <authorList>
            <person name="Jastrzebski P J."/>
            <person name="Paukszto L."/>
            <person name="Jastrzebski P J."/>
        </authorList>
    </citation>
    <scope>NUCLEOTIDE SEQUENCE [LARGE SCALE GENOMIC DNA]</scope>
    <source>
        <strain evidence="3 5">WMS-il1</strain>
    </source>
</reference>
<feature type="transmembrane region" description="Helical" evidence="1">
    <location>
        <begin position="84"/>
        <end position="103"/>
    </location>
</feature>
<organism evidence="6">
    <name type="scientific">Hymenolepis diminuta</name>
    <name type="common">Rat tapeworm</name>
    <dbReference type="NCBI Taxonomy" id="6216"/>
    <lineage>
        <taxon>Eukaryota</taxon>
        <taxon>Metazoa</taxon>
        <taxon>Spiralia</taxon>
        <taxon>Lophotrochozoa</taxon>
        <taxon>Platyhelminthes</taxon>
        <taxon>Cestoda</taxon>
        <taxon>Eucestoda</taxon>
        <taxon>Cyclophyllidea</taxon>
        <taxon>Hymenolepididae</taxon>
        <taxon>Hymenolepis</taxon>
    </lineage>
</organism>
<feature type="transmembrane region" description="Helical" evidence="1">
    <location>
        <begin position="7"/>
        <end position="28"/>
    </location>
</feature>
<gene>
    <name evidence="2" type="ORF">HDID_LOCUS8608</name>
    <name evidence="3" type="ORF">WMSIL1_LOCUS14103</name>
</gene>
<evidence type="ECO:0000313" key="3">
    <source>
        <dbReference type="EMBL" id="VUZ56531.1"/>
    </source>
</evidence>
<name>A0A0R3STA2_HYMDI</name>
<evidence type="ECO:0000313" key="5">
    <source>
        <dbReference type="Proteomes" id="UP000321570"/>
    </source>
</evidence>